<dbReference type="AlphaFoldDB" id="A0A6J7KX79"/>
<sequence>MLEDNAITSDSTPEGERVSGAALVGLWILIPVALGAASFAILGITELLTSPALNIMTNAEPAVIDWRWWLGLTIALQVIYWLLIAPRPITCLWALIPVIALIPTFFIAREVLLIGRSDKGVRPSTEPRFDTSAAKAIWIEPVE</sequence>
<name>A0A6J7KX79_9ZZZZ</name>
<keyword evidence="1" id="KW-0472">Membrane</keyword>
<feature type="transmembrane region" description="Helical" evidence="1">
    <location>
        <begin position="92"/>
        <end position="112"/>
    </location>
</feature>
<evidence type="ECO:0000256" key="1">
    <source>
        <dbReference type="SAM" id="Phobius"/>
    </source>
</evidence>
<organism evidence="2">
    <name type="scientific">freshwater metagenome</name>
    <dbReference type="NCBI Taxonomy" id="449393"/>
    <lineage>
        <taxon>unclassified sequences</taxon>
        <taxon>metagenomes</taxon>
        <taxon>ecological metagenomes</taxon>
    </lineage>
</organism>
<keyword evidence="1" id="KW-0812">Transmembrane</keyword>
<dbReference type="EMBL" id="CAFBNE010000074">
    <property type="protein sequence ID" value="CAB4960241.1"/>
    <property type="molecule type" value="Genomic_DNA"/>
</dbReference>
<feature type="transmembrane region" description="Helical" evidence="1">
    <location>
        <begin position="66"/>
        <end position="86"/>
    </location>
</feature>
<proteinExistence type="predicted"/>
<feature type="transmembrane region" description="Helical" evidence="1">
    <location>
        <begin position="20"/>
        <end position="45"/>
    </location>
</feature>
<accession>A0A6J7KX79</accession>
<keyword evidence="1" id="KW-1133">Transmembrane helix</keyword>
<gene>
    <name evidence="2" type="ORF">UFOPK3772_02151</name>
</gene>
<reference evidence="2" key="1">
    <citation type="submission" date="2020-05" db="EMBL/GenBank/DDBJ databases">
        <authorList>
            <person name="Chiriac C."/>
            <person name="Salcher M."/>
            <person name="Ghai R."/>
            <person name="Kavagutti S V."/>
        </authorList>
    </citation>
    <scope>NUCLEOTIDE SEQUENCE</scope>
</reference>
<evidence type="ECO:0000313" key="2">
    <source>
        <dbReference type="EMBL" id="CAB4960241.1"/>
    </source>
</evidence>
<protein>
    <submittedName>
        <fullName evidence="2">Unannotated protein</fullName>
    </submittedName>
</protein>